<keyword evidence="3 5" id="KW-0067">ATP-binding</keyword>
<dbReference type="Pfam" id="PF00005">
    <property type="entry name" value="ABC_tran"/>
    <property type="match status" value="1"/>
</dbReference>
<dbReference type="PANTHER" id="PTHR45772">
    <property type="entry name" value="CONSERVED COMPONENT OF ABC TRANSPORTER FOR NATURAL AMINO ACIDS-RELATED"/>
    <property type="match status" value="1"/>
</dbReference>
<dbReference type="SUPFAM" id="SSF52540">
    <property type="entry name" value="P-loop containing nucleoside triphosphate hydrolases"/>
    <property type="match status" value="1"/>
</dbReference>
<dbReference type="PROSITE" id="PS00211">
    <property type="entry name" value="ABC_TRANSPORTER_1"/>
    <property type="match status" value="1"/>
</dbReference>
<dbReference type="RefSeq" id="WP_173812616.1">
    <property type="nucleotide sequence ID" value="NZ_FNHB01000001.1"/>
</dbReference>
<dbReference type="EMBL" id="FNHB01000001">
    <property type="protein sequence ID" value="SDL86908.1"/>
    <property type="molecule type" value="Genomic_DNA"/>
</dbReference>
<dbReference type="PANTHER" id="PTHR45772:SF7">
    <property type="entry name" value="AMINO ACID ABC TRANSPORTER ATP-BINDING PROTEIN"/>
    <property type="match status" value="1"/>
</dbReference>
<name>A0A1G9NJZ2_9FIRM</name>
<evidence type="ECO:0000256" key="1">
    <source>
        <dbReference type="ARBA" id="ARBA00022448"/>
    </source>
</evidence>
<dbReference type="GO" id="GO:0005524">
    <property type="term" value="F:ATP binding"/>
    <property type="evidence" value="ECO:0007669"/>
    <property type="project" value="UniProtKB-KW"/>
</dbReference>
<dbReference type="CDD" id="cd03219">
    <property type="entry name" value="ABC_Mj1267_LivG_branched"/>
    <property type="match status" value="1"/>
</dbReference>
<organism evidence="5 6">
    <name type="scientific">Dendrosporobacter quercicolus</name>
    <dbReference type="NCBI Taxonomy" id="146817"/>
    <lineage>
        <taxon>Bacteria</taxon>
        <taxon>Bacillati</taxon>
        <taxon>Bacillota</taxon>
        <taxon>Negativicutes</taxon>
        <taxon>Selenomonadales</taxon>
        <taxon>Sporomusaceae</taxon>
        <taxon>Dendrosporobacter</taxon>
    </lineage>
</organism>
<accession>A0A1G9NJZ2</accession>
<reference evidence="5 6" key="1">
    <citation type="submission" date="2016-10" db="EMBL/GenBank/DDBJ databases">
        <authorList>
            <person name="de Groot N.N."/>
        </authorList>
    </citation>
    <scope>NUCLEOTIDE SEQUENCE [LARGE SCALE GENOMIC DNA]</scope>
    <source>
        <strain evidence="5 6">DSM 1736</strain>
    </source>
</reference>
<keyword evidence="1" id="KW-0813">Transport</keyword>
<sequence length="253" mass="27998">MSLIEIRKITKTFGGLVALKDIDMTVEAGEIHGLIGPNGAGKTTLFNVLSGNYKASSGSFVFDGQEVIHLRNDERVGLGIVRTFQNIRLFTSMTVLDNVKLGFHRRTSANWLTSILNTEKVRREERFVEEQSLDLLCKLGLQAVAQEEAKNLSYGDQRRLEIARALAMKPRLLLLDEPAAGLNESEVKTLMERIQAIRTMGITVILVEHDMSLLMSVSDQITVLAHGQKIAEGTPQEVQVNPRVIAEYLGKGA</sequence>
<evidence type="ECO:0000259" key="4">
    <source>
        <dbReference type="PROSITE" id="PS50893"/>
    </source>
</evidence>
<keyword evidence="2" id="KW-0547">Nucleotide-binding</keyword>
<gene>
    <name evidence="5" type="ORF">SAMN04488502_1011042</name>
</gene>
<dbReference type="InterPro" id="IPR017871">
    <property type="entry name" value="ABC_transporter-like_CS"/>
</dbReference>
<dbReference type="InterPro" id="IPR003593">
    <property type="entry name" value="AAA+_ATPase"/>
</dbReference>
<dbReference type="GO" id="GO:0005304">
    <property type="term" value="F:L-valine transmembrane transporter activity"/>
    <property type="evidence" value="ECO:0007669"/>
    <property type="project" value="TreeGrafter"/>
</dbReference>
<dbReference type="GO" id="GO:1903805">
    <property type="term" value="P:L-valine import across plasma membrane"/>
    <property type="evidence" value="ECO:0007669"/>
    <property type="project" value="TreeGrafter"/>
</dbReference>
<dbReference type="GO" id="GO:0015192">
    <property type="term" value="F:L-phenylalanine transmembrane transporter activity"/>
    <property type="evidence" value="ECO:0007669"/>
    <property type="project" value="TreeGrafter"/>
</dbReference>
<dbReference type="GO" id="GO:0016887">
    <property type="term" value="F:ATP hydrolysis activity"/>
    <property type="evidence" value="ECO:0007669"/>
    <property type="project" value="InterPro"/>
</dbReference>
<dbReference type="FunFam" id="3.40.50.300:FF:000421">
    <property type="entry name" value="Branched-chain amino acid ABC transporter ATP-binding protein"/>
    <property type="match status" value="1"/>
</dbReference>
<dbReference type="GO" id="GO:0015188">
    <property type="term" value="F:L-isoleucine transmembrane transporter activity"/>
    <property type="evidence" value="ECO:0007669"/>
    <property type="project" value="TreeGrafter"/>
</dbReference>
<dbReference type="GO" id="GO:0042941">
    <property type="term" value="P:D-alanine transmembrane transport"/>
    <property type="evidence" value="ECO:0007669"/>
    <property type="project" value="TreeGrafter"/>
</dbReference>
<protein>
    <submittedName>
        <fullName evidence="5">Amino acid/amide ABC transporter ATP-binding protein 1, HAAT family</fullName>
    </submittedName>
</protein>
<dbReference type="InterPro" id="IPR003439">
    <property type="entry name" value="ABC_transporter-like_ATP-bd"/>
</dbReference>
<dbReference type="SMART" id="SM00382">
    <property type="entry name" value="AAA"/>
    <property type="match status" value="1"/>
</dbReference>
<dbReference type="Gene3D" id="3.40.50.300">
    <property type="entry name" value="P-loop containing nucleotide triphosphate hydrolases"/>
    <property type="match status" value="1"/>
</dbReference>
<proteinExistence type="predicted"/>
<dbReference type="STRING" id="146817.SAMN04488502_1011042"/>
<evidence type="ECO:0000313" key="6">
    <source>
        <dbReference type="Proteomes" id="UP000214880"/>
    </source>
</evidence>
<dbReference type="GO" id="GO:1903806">
    <property type="term" value="P:L-isoleucine import across plasma membrane"/>
    <property type="evidence" value="ECO:0007669"/>
    <property type="project" value="TreeGrafter"/>
</dbReference>
<dbReference type="InterPro" id="IPR027417">
    <property type="entry name" value="P-loop_NTPase"/>
</dbReference>
<dbReference type="InterPro" id="IPR032823">
    <property type="entry name" value="BCA_ABC_TP_C"/>
</dbReference>
<dbReference type="AlphaFoldDB" id="A0A1G9NJZ2"/>
<keyword evidence="6" id="KW-1185">Reference proteome</keyword>
<dbReference type="Proteomes" id="UP000214880">
    <property type="component" value="Unassembled WGS sequence"/>
</dbReference>
<evidence type="ECO:0000313" key="5">
    <source>
        <dbReference type="EMBL" id="SDL86908.1"/>
    </source>
</evidence>
<feature type="domain" description="ABC transporter" evidence="4">
    <location>
        <begin position="4"/>
        <end position="251"/>
    </location>
</feature>
<evidence type="ECO:0000256" key="3">
    <source>
        <dbReference type="ARBA" id="ARBA00022840"/>
    </source>
</evidence>
<dbReference type="InterPro" id="IPR051120">
    <property type="entry name" value="ABC_AA/LPS_Transport"/>
</dbReference>
<dbReference type="GO" id="GO:0005886">
    <property type="term" value="C:plasma membrane"/>
    <property type="evidence" value="ECO:0007669"/>
    <property type="project" value="TreeGrafter"/>
</dbReference>
<dbReference type="Pfam" id="PF12399">
    <property type="entry name" value="BCA_ABC_TP_C"/>
    <property type="match status" value="1"/>
</dbReference>
<dbReference type="PROSITE" id="PS50893">
    <property type="entry name" value="ABC_TRANSPORTER_2"/>
    <property type="match status" value="1"/>
</dbReference>
<evidence type="ECO:0000256" key="2">
    <source>
        <dbReference type="ARBA" id="ARBA00022741"/>
    </source>
</evidence>
<dbReference type="GO" id="GO:0015808">
    <property type="term" value="P:L-alanine transport"/>
    <property type="evidence" value="ECO:0007669"/>
    <property type="project" value="TreeGrafter"/>
</dbReference>